<keyword evidence="3" id="KW-0813">Transport</keyword>
<dbReference type="InterPro" id="IPR000015">
    <property type="entry name" value="Fimb_usher"/>
</dbReference>
<evidence type="ECO:0000256" key="8">
    <source>
        <dbReference type="ARBA" id="ARBA00023237"/>
    </source>
</evidence>
<evidence type="ECO:0000313" key="10">
    <source>
        <dbReference type="EMBL" id="ABY97041.1"/>
    </source>
</evidence>
<dbReference type="InterPro" id="IPR025885">
    <property type="entry name" value="PapC_N"/>
</dbReference>
<comment type="subcellular location">
    <subcellularLocation>
        <location evidence="1">Cell outer membrane</location>
        <topology evidence="1">Multi-pass membrane protein</topology>
    </subcellularLocation>
</comment>
<feature type="domain" description="PapC N-terminal" evidence="9">
    <location>
        <begin position="19"/>
        <end position="155"/>
    </location>
</feature>
<evidence type="ECO:0000259" key="9">
    <source>
        <dbReference type="Pfam" id="PF13954"/>
    </source>
</evidence>
<accession>B0KS86</accession>
<dbReference type="PANTHER" id="PTHR30451:SF8">
    <property type="entry name" value="FIMBRIAL USHER PROTEIN"/>
    <property type="match status" value="1"/>
</dbReference>
<dbReference type="GO" id="GO:0009297">
    <property type="term" value="P:pilus assembly"/>
    <property type="evidence" value="ECO:0007669"/>
    <property type="project" value="InterPro"/>
</dbReference>
<dbReference type="PANTHER" id="PTHR30451">
    <property type="entry name" value="OUTER MEMBRANE USHER PROTEIN"/>
    <property type="match status" value="1"/>
</dbReference>
<evidence type="ECO:0000256" key="3">
    <source>
        <dbReference type="ARBA" id="ARBA00022448"/>
    </source>
</evidence>
<dbReference type="GO" id="GO:0009279">
    <property type="term" value="C:cell outer membrane"/>
    <property type="evidence" value="ECO:0007669"/>
    <property type="project" value="UniProtKB-SubCell"/>
</dbReference>
<keyword evidence="5" id="KW-0812">Transmembrane</keyword>
<dbReference type="Proteomes" id="UP000002157">
    <property type="component" value="Chromosome"/>
</dbReference>
<keyword evidence="6" id="KW-0732">Signal</keyword>
<evidence type="ECO:0000256" key="7">
    <source>
        <dbReference type="ARBA" id="ARBA00023136"/>
    </source>
</evidence>
<reference evidence="10 11" key="1">
    <citation type="submission" date="2008-01" db="EMBL/GenBank/DDBJ databases">
        <title>Complete sequence of Pseudomonas putida GB-1.</title>
        <authorList>
            <consortium name="US DOE Joint Genome Institute"/>
            <person name="Copeland A."/>
            <person name="Lucas S."/>
            <person name="Lapidus A."/>
            <person name="Barry K."/>
            <person name="Glavina del Rio T."/>
            <person name="Dalin E."/>
            <person name="Tice H."/>
            <person name="Pitluck S."/>
            <person name="Bruce D."/>
            <person name="Goodwin L."/>
            <person name="Chertkov O."/>
            <person name="Brettin T."/>
            <person name="Detter J.C."/>
            <person name="Han C."/>
            <person name="Kuske C.R."/>
            <person name="Schmutz J."/>
            <person name="Larimer F."/>
            <person name="Land M."/>
            <person name="Hauser L."/>
            <person name="Kyrpides N."/>
            <person name="Kim E."/>
            <person name="McCarthy J.K."/>
            <person name="Richardson P."/>
        </authorList>
    </citation>
    <scope>NUCLEOTIDE SEQUENCE [LARGE SCALE GENOMIC DNA]</scope>
    <source>
        <strain evidence="10 11">GB-1</strain>
    </source>
</reference>
<organism evidence="10 11">
    <name type="scientific">Pseudomonas putida (strain GB-1)</name>
    <dbReference type="NCBI Taxonomy" id="76869"/>
    <lineage>
        <taxon>Bacteria</taxon>
        <taxon>Pseudomonadati</taxon>
        <taxon>Pseudomonadota</taxon>
        <taxon>Gammaproteobacteria</taxon>
        <taxon>Pseudomonadales</taxon>
        <taxon>Pseudomonadaceae</taxon>
        <taxon>Pseudomonas</taxon>
    </lineage>
</organism>
<evidence type="ECO:0000256" key="2">
    <source>
        <dbReference type="ARBA" id="ARBA00008064"/>
    </source>
</evidence>
<dbReference type="AlphaFoldDB" id="B0KS86"/>
<dbReference type="KEGG" id="ppg:PputGB1_1133"/>
<dbReference type="Gene3D" id="2.60.40.2070">
    <property type="match status" value="1"/>
</dbReference>
<dbReference type="Gene3D" id="2.60.40.2610">
    <property type="entry name" value="Outer membrane usher protein FimD, plug domain"/>
    <property type="match status" value="1"/>
</dbReference>
<evidence type="ECO:0000313" key="11">
    <source>
        <dbReference type="Proteomes" id="UP000002157"/>
    </source>
</evidence>
<dbReference type="RefSeq" id="WP_012270821.1">
    <property type="nucleotide sequence ID" value="NC_010322.1"/>
</dbReference>
<evidence type="ECO:0000256" key="6">
    <source>
        <dbReference type="ARBA" id="ARBA00022729"/>
    </source>
</evidence>
<evidence type="ECO:0000256" key="1">
    <source>
        <dbReference type="ARBA" id="ARBA00004571"/>
    </source>
</evidence>
<proteinExistence type="inferred from homology"/>
<evidence type="ECO:0000256" key="4">
    <source>
        <dbReference type="ARBA" id="ARBA00022452"/>
    </source>
</evidence>
<dbReference type="eggNOG" id="COG3188">
    <property type="taxonomic scope" value="Bacteria"/>
</dbReference>
<dbReference type="HOGENOM" id="CLU_009120_1_2_6"/>
<gene>
    <name evidence="10" type="ordered locus">PputGB1_1133</name>
</gene>
<dbReference type="GO" id="GO:0015473">
    <property type="term" value="F:fimbrial usher porin activity"/>
    <property type="evidence" value="ECO:0007669"/>
    <property type="project" value="InterPro"/>
</dbReference>
<keyword evidence="4" id="KW-1134">Transmembrane beta strand</keyword>
<dbReference type="Gene3D" id="2.60.40.3110">
    <property type="match status" value="1"/>
</dbReference>
<dbReference type="InterPro" id="IPR042186">
    <property type="entry name" value="FimD_plug_dom"/>
</dbReference>
<keyword evidence="7" id="KW-0472">Membrane</keyword>
<keyword evidence="8" id="KW-0998">Cell outer membrane</keyword>
<dbReference type="InterPro" id="IPR037224">
    <property type="entry name" value="PapC_N_sf"/>
</dbReference>
<evidence type="ECO:0000256" key="5">
    <source>
        <dbReference type="ARBA" id="ARBA00022692"/>
    </source>
</evidence>
<name>B0KS86_PSEPG</name>
<dbReference type="Pfam" id="PF13954">
    <property type="entry name" value="PapC_N"/>
    <property type="match status" value="1"/>
</dbReference>
<dbReference type="EMBL" id="CP000926">
    <property type="protein sequence ID" value="ABY97041.1"/>
    <property type="molecule type" value="Genomic_DNA"/>
</dbReference>
<sequence>MALPWAFLFLECRASDGLTFDLELLRQRGLSEELAAYFRDMPRFTPGNHIVSLTINGSRSGTVQARFLNDGSLCIDTGLLEAGGIRLPTAAASESQGSCIDLLSSYPQSQIQADPQSASVTMVVPAQALRPAAAGDDLSAYDSGGFAAMFNYDVSMLDTRFKDGSSRSWTALTEPGLNLGDWIVRSRQIASLGQQASRLNALEAYAQRTFADQATVLQVGQIQMGNPVLSGVSVDGFQLFSEQALGHLQQRRVVQGIAKSQARVEIYQRNRLVYATVVPPGPFSIDSPAPVDAFAELEMVIHEADGEERRLTLPASPMAAGLSGGYQFGIGQLRHSRAASPWVLSAGWSGSVLDGLEVGGGLIATDSYQATGFALGAQPWTQAQMQWSLGYSQPLHQERGMQSQMTLNQQFAGGWGAGLTYGLQSQSYQDLQQALEPSGRLEGLRDFFSVGLSWQGTGLGNFSVGGGQSRTRNGQTSSQANLRWGATLGQVSLNAGVEWSLRGADDRGRLLYMSASVPLGTNRRLGASTRASGDHYRSSFNLREQVSDTLGYRLSGSHDSHDPALLPSVGVSWLAPFSQVQLDYSKTGDSARTLAANLRGGALGHAQGITLAPYSIQDTFALIEVGDLHGVKVDTPSGPVWTDRQGRAIASRITPYADNRVQVQPRSLPRSVDLANSLGIVRAGRGAVSQLSFIVERTRRVLLQTLQGDGPPLADSSMVVDANGSFVTMVQAGGLIFLHDFQEEERYHVTSPDGSGCALEFTLSDSPDPEQYYETTTARCHAI</sequence>
<dbReference type="SUPFAM" id="SSF141729">
    <property type="entry name" value="FimD N-terminal domain-like"/>
    <property type="match status" value="1"/>
</dbReference>
<dbReference type="Pfam" id="PF00577">
    <property type="entry name" value="Usher"/>
    <property type="match status" value="1"/>
</dbReference>
<protein>
    <submittedName>
        <fullName evidence="10">Fimbrial biogenesis outer membrane usher protein</fullName>
    </submittedName>
</protein>
<dbReference type="Gene3D" id="3.10.20.410">
    <property type="match status" value="1"/>
</dbReference>
<comment type="similarity">
    <text evidence="2">Belongs to the fimbrial export usher family.</text>
</comment>
<dbReference type="InterPro" id="IPR043142">
    <property type="entry name" value="PapC-like_C_sf"/>
</dbReference>